<dbReference type="Gene3D" id="3.90.1210.10">
    <property type="entry name" value="Antifreeze-like/N-acetylneuraminic acid synthase C-terminal domain"/>
    <property type="match status" value="1"/>
</dbReference>
<sequence length="37" mass="4092">LRPGKKSRGLEPRFLNSLIGKKSKTDIDNGEGITDYS</sequence>
<dbReference type="EMBL" id="UINC01152627">
    <property type="protein sequence ID" value="SVD46907.1"/>
    <property type="molecule type" value="Genomic_DNA"/>
</dbReference>
<dbReference type="AlphaFoldDB" id="A0A382VK66"/>
<accession>A0A382VK66</accession>
<dbReference type="InterPro" id="IPR036732">
    <property type="entry name" value="AFP_Neu5c_C_sf"/>
</dbReference>
<proteinExistence type="predicted"/>
<organism evidence="2">
    <name type="scientific">marine metagenome</name>
    <dbReference type="NCBI Taxonomy" id="408172"/>
    <lineage>
        <taxon>unclassified sequences</taxon>
        <taxon>metagenomes</taxon>
        <taxon>ecological metagenomes</taxon>
    </lineage>
</organism>
<gene>
    <name evidence="2" type="ORF">METZ01_LOCUS399761</name>
</gene>
<reference evidence="2" key="1">
    <citation type="submission" date="2018-05" db="EMBL/GenBank/DDBJ databases">
        <authorList>
            <person name="Lanie J.A."/>
            <person name="Ng W.-L."/>
            <person name="Kazmierczak K.M."/>
            <person name="Andrzejewski T.M."/>
            <person name="Davidsen T.M."/>
            <person name="Wayne K.J."/>
            <person name="Tettelin H."/>
            <person name="Glass J.I."/>
            <person name="Rusch D."/>
            <person name="Podicherti R."/>
            <person name="Tsui H.-C.T."/>
            <person name="Winkler M.E."/>
        </authorList>
    </citation>
    <scope>NUCLEOTIDE SEQUENCE</scope>
</reference>
<dbReference type="PROSITE" id="PS50844">
    <property type="entry name" value="AFP_LIKE"/>
    <property type="match status" value="1"/>
</dbReference>
<dbReference type="SUPFAM" id="SSF51269">
    <property type="entry name" value="AFP III-like domain"/>
    <property type="match status" value="1"/>
</dbReference>
<evidence type="ECO:0000259" key="1">
    <source>
        <dbReference type="PROSITE" id="PS50844"/>
    </source>
</evidence>
<feature type="non-terminal residue" evidence="2">
    <location>
        <position position="1"/>
    </location>
</feature>
<protein>
    <recommendedName>
        <fullName evidence="1">AFP-like domain-containing protein</fullName>
    </recommendedName>
</protein>
<evidence type="ECO:0000313" key="2">
    <source>
        <dbReference type="EMBL" id="SVD46907.1"/>
    </source>
</evidence>
<name>A0A382VK66_9ZZZZ</name>
<dbReference type="InterPro" id="IPR006190">
    <property type="entry name" value="SAF_AFP_Neu5Ac"/>
</dbReference>
<feature type="domain" description="AFP-like" evidence="1">
    <location>
        <begin position="1"/>
        <end position="37"/>
    </location>
</feature>